<keyword evidence="9" id="KW-1185">Reference proteome</keyword>
<protein>
    <recommendedName>
        <fullName evidence="7">GH18 domain-containing protein</fullName>
    </recommendedName>
</protein>
<dbReference type="PANTHER" id="PTHR11177:SF360">
    <property type="entry name" value="CHITINASE 4-RELATED"/>
    <property type="match status" value="1"/>
</dbReference>
<dbReference type="Proteomes" id="UP000000305">
    <property type="component" value="Unassembled WGS sequence"/>
</dbReference>
<dbReference type="PROSITE" id="PS01095">
    <property type="entry name" value="GH18_1"/>
    <property type="match status" value="1"/>
</dbReference>
<dbReference type="Gene3D" id="3.10.50.10">
    <property type="match status" value="1"/>
</dbReference>
<gene>
    <name evidence="8" type="ORF">DAPPUDRAFT_194610</name>
</gene>
<proteinExistence type="inferred from homology"/>
<dbReference type="AlphaFoldDB" id="E9G8K5"/>
<dbReference type="OrthoDB" id="73875at2759"/>
<dbReference type="SUPFAM" id="SSF54556">
    <property type="entry name" value="Chitinase insertion domain"/>
    <property type="match status" value="1"/>
</dbReference>
<dbReference type="FunFam" id="3.10.50.10:FF:000012">
    <property type="entry name" value="Chitinase 17"/>
    <property type="match status" value="1"/>
</dbReference>
<evidence type="ECO:0000259" key="7">
    <source>
        <dbReference type="PROSITE" id="PS51910"/>
    </source>
</evidence>
<evidence type="ECO:0000313" key="9">
    <source>
        <dbReference type="Proteomes" id="UP000000305"/>
    </source>
</evidence>
<feature type="chain" id="PRO_5003236749" description="GH18 domain-containing protein" evidence="6">
    <location>
        <begin position="21"/>
        <end position="482"/>
    </location>
</feature>
<dbReference type="OMA" id="DAYEWND"/>
<dbReference type="GO" id="GO:0005576">
    <property type="term" value="C:extracellular region"/>
    <property type="evidence" value="ECO:0000318"/>
    <property type="project" value="GO_Central"/>
</dbReference>
<dbReference type="InParanoid" id="E9G8K5"/>
<sequence length="482" mass="52510">MKIVWALAVLSCCAIPSVVGTRFVCYFPNWTYSRGGDGKFGVDNIDPFLCTDLVYSFAVLDGATYQIKIADEWGDIGNNGYANFIALKTRNSQLKTTIAIGGWNDSHDGTNKYSSMVASPANRKIFVDSVVAFFELNKFDGLDLDWEYPSGESDKAGFAELLKELRLALGTKLISVAVAANSTIIDLGIRYDIPVLAETADYINIMAYDMHGPWEPLTDHHAPLYKREWDTDATNNIDAVVKYWKDSGMPSSKLMLGIPLYGKSWTLDYTYTENPTLPAPGLGNGAAGPLTSLPGTLGYNEICNYVKNENWAVVVDPEFKIGPYASTPSVPKTWVGYDDPVMANVKSRYVLDRGLGGAMVWDMSTDDFRNTCGDGPNPIMTNISRTVGVTTSTTTTTPAVTTKTTTASTSTTTGETTTTTPTTPRASTTKLSTWPRVTTERTATQATSSKTPFIPNDGHRIAGNSQQLTFLAFGFILINFVI</sequence>
<dbReference type="InterPro" id="IPR029070">
    <property type="entry name" value="Chitinase_insertion_sf"/>
</dbReference>
<dbReference type="SMART" id="SM00636">
    <property type="entry name" value="Glyco_18"/>
    <property type="match status" value="1"/>
</dbReference>
<comment type="similarity">
    <text evidence="4">Belongs to the glycosyl hydrolase 18 family.</text>
</comment>
<feature type="region of interest" description="Disordered" evidence="5">
    <location>
        <begin position="390"/>
        <end position="430"/>
    </location>
</feature>
<dbReference type="InterPro" id="IPR017853">
    <property type="entry name" value="GH"/>
</dbReference>
<evidence type="ECO:0000313" key="8">
    <source>
        <dbReference type="EMBL" id="EFX84254.1"/>
    </source>
</evidence>
<dbReference type="KEGG" id="dpx:DAPPUDRAFT_194610"/>
<dbReference type="InterPro" id="IPR001579">
    <property type="entry name" value="Glyco_hydro_18_chit_AS"/>
</dbReference>
<dbReference type="EMBL" id="GL732535">
    <property type="protein sequence ID" value="EFX84254.1"/>
    <property type="molecule type" value="Genomic_DNA"/>
</dbReference>
<feature type="domain" description="GH18" evidence="7">
    <location>
        <begin position="21"/>
        <end position="390"/>
    </location>
</feature>
<dbReference type="PhylomeDB" id="E9G8K5"/>
<feature type="signal peptide" evidence="6">
    <location>
        <begin position="1"/>
        <end position="20"/>
    </location>
</feature>
<keyword evidence="2 3" id="KW-0326">Glycosidase</keyword>
<dbReference type="GO" id="GO:0008061">
    <property type="term" value="F:chitin binding"/>
    <property type="evidence" value="ECO:0007669"/>
    <property type="project" value="InterPro"/>
</dbReference>
<evidence type="ECO:0000256" key="3">
    <source>
        <dbReference type="RuleBase" id="RU000489"/>
    </source>
</evidence>
<organism evidence="8 9">
    <name type="scientific">Daphnia pulex</name>
    <name type="common">Water flea</name>
    <dbReference type="NCBI Taxonomy" id="6669"/>
    <lineage>
        <taxon>Eukaryota</taxon>
        <taxon>Metazoa</taxon>
        <taxon>Ecdysozoa</taxon>
        <taxon>Arthropoda</taxon>
        <taxon>Crustacea</taxon>
        <taxon>Branchiopoda</taxon>
        <taxon>Diplostraca</taxon>
        <taxon>Cladocera</taxon>
        <taxon>Anomopoda</taxon>
        <taxon>Daphniidae</taxon>
        <taxon>Daphnia</taxon>
    </lineage>
</organism>
<dbReference type="Pfam" id="PF00704">
    <property type="entry name" value="Glyco_hydro_18"/>
    <property type="match status" value="1"/>
</dbReference>
<dbReference type="GO" id="GO:0006032">
    <property type="term" value="P:chitin catabolic process"/>
    <property type="evidence" value="ECO:0000318"/>
    <property type="project" value="GO_Central"/>
</dbReference>
<evidence type="ECO:0000256" key="1">
    <source>
        <dbReference type="ARBA" id="ARBA00022801"/>
    </source>
</evidence>
<reference evidence="8 9" key="1">
    <citation type="journal article" date="2011" name="Science">
        <title>The ecoresponsive genome of Daphnia pulex.</title>
        <authorList>
            <person name="Colbourne J.K."/>
            <person name="Pfrender M.E."/>
            <person name="Gilbert D."/>
            <person name="Thomas W.K."/>
            <person name="Tucker A."/>
            <person name="Oakley T.H."/>
            <person name="Tokishita S."/>
            <person name="Aerts A."/>
            <person name="Arnold G.J."/>
            <person name="Basu M.K."/>
            <person name="Bauer D.J."/>
            <person name="Caceres C.E."/>
            <person name="Carmel L."/>
            <person name="Casola C."/>
            <person name="Choi J.H."/>
            <person name="Detter J.C."/>
            <person name="Dong Q."/>
            <person name="Dusheyko S."/>
            <person name="Eads B.D."/>
            <person name="Frohlich T."/>
            <person name="Geiler-Samerotte K.A."/>
            <person name="Gerlach D."/>
            <person name="Hatcher P."/>
            <person name="Jogdeo S."/>
            <person name="Krijgsveld J."/>
            <person name="Kriventseva E.V."/>
            <person name="Kultz D."/>
            <person name="Laforsch C."/>
            <person name="Lindquist E."/>
            <person name="Lopez J."/>
            <person name="Manak J.R."/>
            <person name="Muller J."/>
            <person name="Pangilinan J."/>
            <person name="Patwardhan R.P."/>
            <person name="Pitluck S."/>
            <person name="Pritham E.J."/>
            <person name="Rechtsteiner A."/>
            <person name="Rho M."/>
            <person name="Rogozin I.B."/>
            <person name="Sakarya O."/>
            <person name="Salamov A."/>
            <person name="Schaack S."/>
            <person name="Shapiro H."/>
            <person name="Shiga Y."/>
            <person name="Skalitzky C."/>
            <person name="Smith Z."/>
            <person name="Souvorov A."/>
            <person name="Sung W."/>
            <person name="Tang Z."/>
            <person name="Tsuchiya D."/>
            <person name="Tu H."/>
            <person name="Vos H."/>
            <person name="Wang M."/>
            <person name="Wolf Y.I."/>
            <person name="Yamagata H."/>
            <person name="Yamada T."/>
            <person name="Ye Y."/>
            <person name="Shaw J.R."/>
            <person name="Andrews J."/>
            <person name="Crease T.J."/>
            <person name="Tang H."/>
            <person name="Lucas S.M."/>
            <person name="Robertson H.M."/>
            <person name="Bork P."/>
            <person name="Koonin E.V."/>
            <person name="Zdobnov E.M."/>
            <person name="Grigoriev I.V."/>
            <person name="Lynch M."/>
            <person name="Boore J.L."/>
        </authorList>
    </citation>
    <scope>NUCLEOTIDE SEQUENCE [LARGE SCALE GENOMIC DNA]</scope>
</reference>
<keyword evidence="6" id="KW-0732">Signal</keyword>
<evidence type="ECO:0000256" key="6">
    <source>
        <dbReference type="SAM" id="SignalP"/>
    </source>
</evidence>
<dbReference type="InterPro" id="IPR011583">
    <property type="entry name" value="Chitinase_II/V-like_cat"/>
</dbReference>
<evidence type="ECO:0000256" key="5">
    <source>
        <dbReference type="SAM" id="MobiDB-lite"/>
    </source>
</evidence>
<evidence type="ECO:0000256" key="2">
    <source>
        <dbReference type="ARBA" id="ARBA00023295"/>
    </source>
</evidence>
<evidence type="ECO:0000256" key="4">
    <source>
        <dbReference type="RuleBase" id="RU004453"/>
    </source>
</evidence>
<dbReference type="STRING" id="6669.E9G8K5"/>
<dbReference type="InterPro" id="IPR001223">
    <property type="entry name" value="Glyco_hydro18_cat"/>
</dbReference>
<dbReference type="Gene3D" id="3.20.20.80">
    <property type="entry name" value="Glycosidases"/>
    <property type="match status" value="1"/>
</dbReference>
<dbReference type="eggNOG" id="KOG2806">
    <property type="taxonomic scope" value="Eukaryota"/>
</dbReference>
<dbReference type="HOGENOM" id="CLU_002833_3_1_1"/>
<dbReference type="PROSITE" id="PS51910">
    <property type="entry name" value="GH18_2"/>
    <property type="match status" value="1"/>
</dbReference>
<dbReference type="SUPFAM" id="SSF51445">
    <property type="entry name" value="(Trans)glycosidases"/>
    <property type="match status" value="1"/>
</dbReference>
<dbReference type="GO" id="GO:0004568">
    <property type="term" value="F:chitinase activity"/>
    <property type="evidence" value="ECO:0000318"/>
    <property type="project" value="GO_Central"/>
</dbReference>
<dbReference type="InterPro" id="IPR050314">
    <property type="entry name" value="Glycosyl_Hydrlase_18"/>
</dbReference>
<accession>E9G8K5</accession>
<name>E9G8K5_DAPPU</name>
<dbReference type="PANTHER" id="PTHR11177">
    <property type="entry name" value="CHITINASE"/>
    <property type="match status" value="1"/>
</dbReference>
<dbReference type="GO" id="GO:0005975">
    <property type="term" value="P:carbohydrate metabolic process"/>
    <property type="evidence" value="ECO:0007669"/>
    <property type="project" value="InterPro"/>
</dbReference>
<keyword evidence="1 3" id="KW-0378">Hydrolase</keyword>